<dbReference type="InterPro" id="IPR051783">
    <property type="entry name" value="NAD(P)-dependent_oxidoreduct"/>
</dbReference>
<protein>
    <submittedName>
        <fullName evidence="1">Uncharacterized protein</fullName>
    </submittedName>
</protein>
<proteinExistence type="predicted"/>
<keyword evidence="2" id="KW-1185">Reference proteome</keyword>
<dbReference type="STRING" id="401625.A0A0P1BM04"/>
<name>A0A0P1BM04_9BASI</name>
<dbReference type="InterPro" id="IPR036291">
    <property type="entry name" value="NAD(P)-bd_dom_sf"/>
</dbReference>
<dbReference type="GO" id="GO:0005737">
    <property type="term" value="C:cytoplasm"/>
    <property type="evidence" value="ECO:0007669"/>
    <property type="project" value="TreeGrafter"/>
</dbReference>
<dbReference type="Gene3D" id="3.40.50.720">
    <property type="entry name" value="NAD(P)-binding Rossmann-like Domain"/>
    <property type="match status" value="1"/>
</dbReference>
<dbReference type="AlphaFoldDB" id="A0A0P1BM04"/>
<dbReference type="SUPFAM" id="SSF51735">
    <property type="entry name" value="NAD(P)-binding Rossmann-fold domains"/>
    <property type="match status" value="1"/>
</dbReference>
<reference evidence="2" key="1">
    <citation type="submission" date="2014-09" db="EMBL/GenBank/DDBJ databases">
        <authorList>
            <person name="Sharma Rahul"/>
            <person name="Thines Marco"/>
        </authorList>
    </citation>
    <scope>NUCLEOTIDE SEQUENCE [LARGE SCALE GENOMIC DNA]</scope>
</reference>
<dbReference type="PANTHER" id="PTHR48079:SF6">
    <property type="entry name" value="NAD(P)-BINDING DOMAIN-CONTAINING PROTEIN-RELATED"/>
    <property type="match status" value="1"/>
</dbReference>
<dbReference type="Proteomes" id="UP000054845">
    <property type="component" value="Unassembled WGS sequence"/>
</dbReference>
<sequence length="366" mass="39234">MSSIPKIVLFGGTGFVGGQVLYTLLTGDFSLGEAEIVVITSSESKHRLIDSWASKLGCKLQGRSLSAATSDDLKLTKAINKGLISAQKSGKRGALIHLSGTQLIETLAGGNAEPKARQYDDSDRDAIVDISDEAAHRLIDLEIGHAIARGELPGAIVCPTLVWGQGQGPDLRISTQIPDLVKKALYNGHAVHVGAGTNSWTSVHVSEVSSLILLLSASLLSSSSSSGKASKQKAAGGEQLFESFYFASTPKLHLFKDLASVIGKTLHAQGLISSSQPKSLPCPPHNPNEKGVRIEDAARSEADEEQDKRTPIWPTRTNVDCIASRAEREVSWKPTKHLDEEGLAADVKFYVEQWRADGTLKQLQRA</sequence>
<dbReference type="GO" id="GO:0004029">
    <property type="term" value="F:aldehyde dehydrogenase (NAD+) activity"/>
    <property type="evidence" value="ECO:0007669"/>
    <property type="project" value="TreeGrafter"/>
</dbReference>
<evidence type="ECO:0000313" key="1">
    <source>
        <dbReference type="EMBL" id="CEH17492.1"/>
    </source>
</evidence>
<dbReference type="EMBL" id="CCYA01000265">
    <property type="protein sequence ID" value="CEH17492.1"/>
    <property type="molecule type" value="Genomic_DNA"/>
</dbReference>
<dbReference type="PANTHER" id="PTHR48079">
    <property type="entry name" value="PROTEIN YEEZ"/>
    <property type="match status" value="1"/>
</dbReference>
<dbReference type="OrthoDB" id="10262413at2759"/>
<accession>A0A0P1BM04</accession>
<organism evidence="1 2">
    <name type="scientific">Ceraceosorus bombacis</name>
    <dbReference type="NCBI Taxonomy" id="401625"/>
    <lineage>
        <taxon>Eukaryota</taxon>
        <taxon>Fungi</taxon>
        <taxon>Dikarya</taxon>
        <taxon>Basidiomycota</taxon>
        <taxon>Ustilaginomycotina</taxon>
        <taxon>Exobasidiomycetes</taxon>
        <taxon>Ceraceosorales</taxon>
        <taxon>Ceraceosoraceae</taxon>
        <taxon>Ceraceosorus</taxon>
    </lineage>
</organism>
<evidence type="ECO:0000313" key="2">
    <source>
        <dbReference type="Proteomes" id="UP000054845"/>
    </source>
</evidence>